<keyword evidence="1" id="KW-0472">Membrane</keyword>
<evidence type="ECO:0000313" key="2">
    <source>
        <dbReference type="EMBL" id="MFC4353564.1"/>
    </source>
</evidence>
<evidence type="ECO:0000313" key="3">
    <source>
        <dbReference type="Proteomes" id="UP001595733"/>
    </source>
</evidence>
<dbReference type="Proteomes" id="UP001595733">
    <property type="component" value="Unassembled WGS sequence"/>
</dbReference>
<accession>A0ABV8UR20</accession>
<sequence>MNTKSLVLSAMLLGVGTVLYLVIPGINGGMKPDFLLTMMFIAILLTPTIKNTVVVGLATGILSGLFSTFPAGFIPNVIDKAITAFVFFVVIIALKSLATKLVIQAIVTAAGTALSGAIFLTSAIFIMGAEVPFGELYLLVVLPTIALNTIALVIIYPIVQQTLKRTSFNTALANS</sequence>
<dbReference type="InterPro" id="IPR031360">
    <property type="entry name" value="TrpP"/>
</dbReference>
<feature type="transmembrane region" description="Helical" evidence="1">
    <location>
        <begin position="73"/>
        <end position="94"/>
    </location>
</feature>
<gene>
    <name evidence="2" type="ORF">ACFO0S_00625</name>
</gene>
<organism evidence="2 3">
    <name type="scientific">Chryseomicrobium palamuruense</name>
    <dbReference type="NCBI Taxonomy" id="682973"/>
    <lineage>
        <taxon>Bacteria</taxon>
        <taxon>Bacillati</taxon>
        <taxon>Bacillota</taxon>
        <taxon>Bacilli</taxon>
        <taxon>Bacillales</taxon>
        <taxon>Caryophanaceae</taxon>
        <taxon>Chryseomicrobium</taxon>
    </lineage>
</organism>
<dbReference type="Pfam" id="PF17099">
    <property type="entry name" value="TrpP"/>
    <property type="match status" value="1"/>
</dbReference>
<feature type="transmembrane region" description="Helical" evidence="1">
    <location>
        <begin position="6"/>
        <end position="23"/>
    </location>
</feature>
<keyword evidence="3" id="KW-1185">Reference proteome</keyword>
<evidence type="ECO:0000256" key="1">
    <source>
        <dbReference type="SAM" id="Phobius"/>
    </source>
</evidence>
<feature type="transmembrane region" description="Helical" evidence="1">
    <location>
        <begin position="35"/>
        <end position="61"/>
    </location>
</feature>
<reference evidence="3" key="1">
    <citation type="journal article" date="2019" name="Int. J. Syst. Evol. Microbiol.">
        <title>The Global Catalogue of Microorganisms (GCM) 10K type strain sequencing project: providing services to taxonomists for standard genome sequencing and annotation.</title>
        <authorList>
            <consortium name="The Broad Institute Genomics Platform"/>
            <consortium name="The Broad Institute Genome Sequencing Center for Infectious Disease"/>
            <person name="Wu L."/>
            <person name="Ma J."/>
        </authorList>
    </citation>
    <scope>NUCLEOTIDE SEQUENCE [LARGE SCALE GENOMIC DNA]</scope>
    <source>
        <strain evidence="3">CCUG 50353</strain>
    </source>
</reference>
<keyword evidence="1" id="KW-1133">Transmembrane helix</keyword>
<protein>
    <submittedName>
        <fullName evidence="2">Tryptophan transporter</fullName>
    </submittedName>
</protein>
<proteinExistence type="predicted"/>
<feature type="transmembrane region" description="Helical" evidence="1">
    <location>
        <begin position="101"/>
        <end position="125"/>
    </location>
</feature>
<dbReference type="RefSeq" id="WP_378139072.1">
    <property type="nucleotide sequence ID" value="NZ_JBHSEF010000008.1"/>
</dbReference>
<dbReference type="EMBL" id="JBHSEF010000008">
    <property type="protein sequence ID" value="MFC4353564.1"/>
    <property type="molecule type" value="Genomic_DNA"/>
</dbReference>
<feature type="transmembrane region" description="Helical" evidence="1">
    <location>
        <begin position="137"/>
        <end position="159"/>
    </location>
</feature>
<comment type="caution">
    <text evidence="2">The sequence shown here is derived from an EMBL/GenBank/DDBJ whole genome shotgun (WGS) entry which is preliminary data.</text>
</comment>
<name>A0ABV8UR20_9BACL</name>
<keyword evidence="1" id="KW-0812">Transmembrane</keyword>